<keyword evidence="2 4" id="KW-0808">Transferase</keyword>
<evidence type="ECO:0000259" key="5">
    <source>
        <dbReference type="PROSITE" id="PS52004"/>
    </source>
</evidence>
<dbReference type="Gene3D" id="3.40.47.10">
    <property type="match status" value="2"/>
</dbReference>
<dbReference type="RefSeq" id="WP_206727511.1">
    <property type="nucleotide sequence ID" value="NZ_CP071090.1"/>
</dbReference>
<proteinExistence type="inferred from homology"/>
<evidence type="ECO:0000313" key="6">
    <source>
        <dbReference type="EMBL" id="QSQ25960.1"/>
    </source>
</evidence>
<comment type="similarity">
    <text evidence="1 4">Belongs to the thiolase-like superfamily. Beta-ketoacyl-ACP synthases family.</text>
</comment>
<evidence type="ECO:0000313" key="7">
    <source>
        <dbReference type="Proteomes" id="UP000662747"/>
    </source>
</evidence>
<reference evidence="6 7" key="1">
    <citation type="submission" date="2021-02" db="EMBL/GenBank/DDBJ databases">
        <title>De Novo genome assembly of isolated myxobacteria.</title>
        <authorList>
            <person name="Stevens D.C."/>
        </authorList>
    </citation>
    <scope>NUCLEOTIDE SEQUENCE [LARGE SCALE GENOMIC DNA]</scope>
    <source>
        <strain evidence="7">SCPEA02</strain>
    </source>
</reference>
<dbReference type="InterPro" id="IPR014031">
    <property type="entry name" value="Ketoacyl_synth_C"/>
</dbReference>
<evidence type="ECO:0000256" key="4">
    <source>
        <dbReference type="RuleBase" id="RU003694"/>
    </source>
</evidence>
<dbReference type="PROSITE" id="PS52004">
    <property type="entry name" value="KS3_2"/>
    <property type="match status" value="1"/>
</dbReference>
<organism evidence="6 7">
    <name type="scientific">Pyxidicoccus parkwayensis</name>
    <dbReference type="NCBI Taxonomy" id="2813578"/>
    <lineage>
        <taxon>Bacteria</taxon>
        <taxon>Pseudomonadati</taxon>
        <taxon>Myxococcota</taxon>
        <taxon>Myxococcia</taxon>
        <taxon>Myxococcales</taxon>
        <taxon>Cystobacterineae</taxon>
        <taxon>Myxococcaceae</taxon>
        <taxon>Pyxidicoccus</taxon>
    </lineage>
</organism>
<dbReference type="SMART" id="SM00825">
    <property type="entry name" value="PKS_KS"/>
    <property type="match status" value="1"/>
</dbReference>
<dbReference type="InterPro" id="IPR000794">
    <property type="entry name" value="Beta-ketoacyl_synthase"/>
</dbReference>
<evidence type="ECO:0000256" key="3">
    <source>
        <dbReference type="ARBA" id="ARBA00023315"/>
    </source>
</evidence>
<feature type="domain" description="Ketosynthase family 3 (KS3)" evidence="5">
    <location>
        <begin position="2"/>
        <end position="392"/>
    </location>
</feature>
<accession>A0ABX7P650</accession>
<dbReference type="Pfam" id="PF02801">
    <property type="entry name" value="Ketoacyl-synt_C"/>
    <property type="match status" value="1"/>
</dbReference>
<dbReference type="InterPro" id="IPR020841">
    <property type="entry name" value="PKS_Beta-ketoAc_synthase_dom"/>
</dbReference>
<gene>
    <name evidence="6" type="ORF">JY651_13965</name>
</gene>
<dbReference type="SUPFAM" id="SSF53901">
    <property type="entry name" value="Thiolase-like"/>
    <property type="match status" value="2"/>
</dbReference>
<protein>
    <submittedName>
        <fullName evidence="6">Beta-ketoacyl synthase</fullName>
    </submittedName>
</protein>
<dbReference type="EMBL" id="CP071090">
    <property type="protein sequence ID" value="QSQ25960.1"/>
    <property type="molecule type" value="Genomic_DNA"/>
</dbReference>
<dbReference type="Proteomes" id="UP000662747">
    <property type="component" value="Chromosome"/>
</dbReference>
<keyword evidence="3" id="KW-0012">Acyltransferase</keyword>
<evidence type="ECO:0000256" key="2">
    <source>
        <dbReference type="ARBA" id="ARBA00022679"/>
    </source>
</evidence>
<dbReference type="InterPro" id="IPR016039">
    <property type="entry name" value="Thiolase-like"/>
</dbReference>
<name>A0ABX7P650_9BACT</name>
<dbReference type="PANTHER" id="PTHR11712:SF322">
    <property type="entry name" value="POLYKETIDE BETA-KETOACYL SYNTHASE 2-RELATED"/>
    <property type="match status" value="1"/>
</dbReference>
<dbReference type="PANTHER" id="PTHR11712">
    <property type="entry name" value="POLYKETIDE SYNTHASE-RELATED"/>
    <property type="match status" value="1"/>
</dbReference>
<dbReference type="InterPro" id="IPR014030">
    <property type="entry name" value="Ketoacyl_synth_N"/>
</dbReference>
<sequence>MSRGIVISGLGALCPRAAGRKALWDLFPRDGSEPLLPRGAIPPALERIPEPVLELLPAPPRHMDRLGRLLLAATTLALEDSRLGSAAGDPLRTGIAMGSGYGCLPTNEEYLEGILERGSRYGNPVVFQNTVTNAATGSISVVHDLRGPNATLCSGWAAGLEALDFGCQQLEEGLAARMVVGSADTPSKRLVEGMSLQGWLSPHGTALPFAEDSDGTRVSEAACTLVLEEVSQARARGAHLYAEVAGTGRRGGPLEEQARTLARAVSDAVHAARIEPEQLGAVFSGANGRRDFDGCEGRALREALGPWASRVPVTCPKSVLGETFSAAGPLAVLLGALALDTGWVPGTPRGTIPASASPFNLVAGASRRLEPEWVLITALGDEGSALAVVLRRSAP</sequence>
<keyword evidence="7" id="KW-1185">Reference proteome</keyword>
<evidence type="ECO:0000256" key="1">
    <source>
        <dbReference type="ARBA" id="ARBA00008467"/>
    </source>
</evidence>
<dbReference type="Pfam" id="PF00109">
    <property type="entry name" value="ketoacyl-synt"/>
    <property type="match status" value="1"/>
</dbReference>